<feature type="compositionally biased region" description="Basic residues" evidence="1">
    <location>
        <begin position="50"/>
        <end position="61"/>
    </location>
</feature>
<sequence length="61" mass="6507">MTQSLGHDPLHKPQWQNLFVEPPWPTPVEAALSEEETGAAGTVTASPVRHGARGHAARRGA</sequence>
<evidence type="ECO:0000313" key="2">
    <source>
        <dbReference type="EMBL" id="MDT0417092.1"/>
    </source>
</evidence>
<accession>A0ABD5E907</accession>
<gene>
    <name evidence="2" type="ORF">RM574_16505</name>
</gene>
<comment type="caution">
    <text evidence="2">The sequence shown here is derived from an EMBL/GenBank/DDBJ whole genome shotgun (WGS) entry which is preliminary data.</text>
</comment>
<dbReference type="AlphaFoldDB" id="A0ABD5E907"/>
<feature type="region of interest" description="Disordered" evidence="1">
    <location>
        <begin position="1"/>
        <end position="61"/>
    </location>
</feature>
<protein>
    <submittedName>
        <fullName evidence="2">Uncharacterized protein</fullName>
    </submittedName>
</protein>
<dbReference type="EMBL" id="JAVRER010000023">
    <property type="protein sequence ID" value="MDT0417092.1"/>
    <property type="molecule type" value="Genomic_DNA"/>
</dbReference>
<proteinExistence type="predicted"/>
<dbReference type="Proteomes" id="UP001183607">
    <property type="component" value="Unassembled WGS sequence"/>
</dbReference>
<evidence type="ECO:0000313" key="3">
    <source>
        <dbReference type="Proteomes" id="UP001183607"/>
    </source>
</evidence>
<reference evidence="3" key="1">
    <citation type="submission" date="2023-07" db="EMBL/GenBank/DDBJ databases">
        <title>30 novel species of actinomycetes from the DSMZ collection.</title>
        <authorList>
            <person name="Nouioui I."/>
        </authorList>
    </citation>
    <scope>NUCLEOTIDE SEQUENCE [LARGE SCALE GENOMIC DNA]</scope>
    <source>
        <strain evidence="3">DSM 41982</strain>
    </source>
</reference>
<name>A0ABD5E907_9ACTN</name>
<dbReference type="RefSeq" id="WP_093853797.1">
    <property type="nucleotide sequence ID" value="NZ_JAVRER010000023.1"/>
</dbReference>
<organism evidence="2 3">
    <name type="scientific">Streptomyces evansiae</name>
    <dbReference type="NCBI Taxonomy" id="3075535"/>
    <lineage>
        <taxon>Bacteria</taxon>
        <taxon>Bacillati</taxon>
        <taxon>Actinomycetota</taxon>
        <taxon>Actinomycetes</taxon>
        <taxon>Kitasatosporales</taxon>
        <taxon>Streptomycetaceae</taxon>
        <taxon>Streptomyces</taxon>
    </lineage>
</organism>
<evidence type="ECO:0000256" key="1">
    <source>
        <dbReference type="SAM" id="MobiDB-lite"/>
    </source>
</evidence>